<gene>
    <name evidence="7" type="ORF">FB554_1335</name>
</gene>
<dbReference type="CDD" id="cd07984">
    <property type="entry name" value="LPLAT_LABLAT-like"/>
    <property type="match status" value="1"/>
</dbReference>
<evidence type="ECO:0000256" key="6">
    <source>
        <dbReference type="ARBA" id="ARBA00023315"/>
    </source>
</evidence>
<keyword evidence="5" id="KW-0472">Membrane</keyword>
<evidence type="ECO:0000313" key="8">
    <source>
        <dbReference type="Proteomes" id="UP000318336"/>
    </source>
</evidence>
<dbReference type="OrthoDB" id="9803456at2"/>
<comment type="subcellular location">
    <subcellularLocation>
        <location evidence="1">Cell inner membrane</location>
    </subcellularLocation>
</comment>
<keyword evidence="2" id="KW-1003">Cell membrane</keyword>
<evidence type="ECO:0000256" key="1">
    <source>
        <dbReference type="ARBA" id="ARBA00004533"/>
    </source>
</evidence>
<dbReference type="GO" id="GO:0005886">
    <property type="term" value="C:plasma membrane"/>
    <property type="evidence" value="ECO:0007669"/>
    <property type="project" value="UniProtKB-SubCell"/>
</dbReference>
<dbReference type="NCBIfam" id="NF005919">
    <property type="entry name" value="PRK07920.1"/>
    <property type="match status" value="1"/>
</dbReference>
<dbReference type="PANTHER" id="PTHR30606:SF10">
    <property type="entry name" value="PHOSPHATIDYLINOSITOL MANNOSIDE ACYLTRANSFERASE"/>
    <property type="match status" value="1"/>
</dbReference>
<evidence type="ECO:0000256" key="3">
    <source>
        <dbReference type="ARBA" id="ARBA00022519"/>
    </source>
</evidence>
<proteinExistence type="predicted"/>
<keyword evidence="4 7" id="KW-0808">Transferase</keyword>
<keyword evidence="3" id="KW-0997">Cell inner membrane</keyword>
<organism evidence="7 8">
    <name type="scientific">Barrientosiimonas humi</name>
    <dbReference type="NCBI Taxonomy" id="999931"/>
    <lineage>
        <taxon>Bacteria</taxon>
        <taxon>Bacillati</taxon>
        <taxon>Actinomycetota</taxon>
        <taxon>Actinomycetes</taxon>
        <taxon>Micrococcales</taxon>
        <taxon>Dermacoccaceae</taxon>
        <taxon>Barrientosiimonas</taxon>
    </lineage>
</organism>
<keyword evidence="6" id="KW-0012">Acyltransferase</keyword>
<reference evidence="7 8" key="1">
    <citation type="submission" date="2019-06" db="EMBL/GenBank/DDBJ databases">
        <title>Sequencing the genomes of 1000 actinobacteria strains.</title>
        <authorList>
            <person name="Klenk H.-P."/>
        </authorList>
    </citation>
    <scope>NUCLEOTIDE SEQUENCE [LARGE SCALE GENOMIC DNA]</scope>
    <source>
        <strain evidence="7 8">DSM 24617</strain>
    </source>
</reference>
<accession>A0A542XBI3</accession>
<dbReference type="AlphaFoldDB" id="A0A542XBI3"/>
<keyword evidence="8" id="KW-1185">Reference proteome</keyword>
<dbReference type="PANTHER" id="PTHR30606">
    <property type="entry name" value="LIPID A BIOSYNTHESIS LAUROYL ACYLTRANSFERASE"/>
    <property type="match status" value="1"/>
</dbReference>
<dbReference type="Pfam" id="PF03279">
    <property type="entry name" value="Lip_A_acyltrans"/>
    <property type="match status" value="1"/>
</dbReference>
<evidence type="ECO:0000256" key="4">
    <source>
        <dbReference type="ARBA" id="ARBA00022679"/>
    </source>
</evidence>
<dbReference type="Proteomes" id="UP000318336">
    <property type="component" value="Unassembled WGS sequence"/>
</dbReference>
<dbReference type="GO" id="GO:0009247">
    <property type="term" value="P:glycolipid biosynthetic process"/>
    <property type="evidence" value="ECO:0007669"/>
    <property type="project" value="UniProtKB-ARBA"/>
</dbReference>
<dbReference type="EMBL" id="VFOK01000001">
    <property type="protein sequence ID" value="TQL33199.1"/>
    <property type="molecule type" value="Genomic_DNA"/>
</dbReference>
<comment type="caution">
    <text evidence="7">The sequence shown here is derived from an EMBL/GenBank/DDBJ whole genome shotgun (WGS) entry which is preliminary data.</text>
</comment>
<protein>
    <submittedName>
        <fullName evidence="7">KDO2-lipid IV(A) lauroyltransferase</fullName>
    </submittedName>
</protein>
<dbReference type="RefSeq" id="WP_142005244.1">
    <property type="nucleotide sequence ID" value="NZ_CAJTBP010000001.1"/>
</dbReference>
<evidence type="ECO:0000313" key="7">
    <source>
        <dbReference type="EMBL" id="TQL33199.1"/>
    </source>
</evidence>
<name>A0A542XBI3_9MICO</name>
<dbReference type="InterPro" id="IPR004960">
    <property type="entry name" value="LipA_acyltrans"/>
</dbReference>
<evidence type="ECO:0000256" key="2">
    <source>
        <dbReference type="ARBA" id="ARBA00022475"/>
    </source>
</evidence>
<dbReference type="GO" id="GO:0016746">
    <property type="term" value="F:acyltransferase activity"/>
    <property type="evidence" value="ECO:0007669"/>
    <property type="project" value="UniProtKB-KW"/>
</dbReference>
<evidence type="ECO:0000256" key="5">
    <source>
        <dbReference type="ARBA" id="ARBA00023136"/>
    </source>
</evidence>
<sequence>MSRFADRATLAAYRLGWAAVRRMPERAAYAAFDGIARVMHRRGGKGVDRLRANYARVRPELGPAELDALVLAGLRSYMRYWCEAFRLPDMTIDELVDRVRLPGIEALRAQLDSGGPGVLFLGHLGNWDMLGAWATTQLAPVTTVAERLEPEELFEEFLSFREALGMTILPLTGGQSAFGQLLRAARDGALIPLLADRDLTTSGIPVTLCGHAASAAAGPAALAVASGAPLFSLGVHYERRPDGRYDVVGTFGGPYDPPEGLARDAQIAALTQRCVDDLSVIIREHTEDWHVMQRVFTDDLPRRRPG</sequence>